<dbReference type="AlphaFoldDB" id="A0A218ZHY1"/>
<gene>
    <name evidence="2" type="ORF">B2J93_1946</name>
</gene>
<evidence type="ECO:0000313" key="2">
    <source>
        <dbReference type="EMBL" id="OWP07173.1"/>
    </source>
</evidence>
<reference evidence="2 3" key="1">
    <citation type="submission" date="2017-04" db="EMBL/GenBank/DDBJ databases">
        <title>Draft genome sequence of Marssonina coronaria NL1: causal agent of apple blotch.</title>
        <authorList>
            <person name="Cheng Q."/>
        </authorList>
    </citation>
    <scope>NUCLEOTIDE SEQUENCE [LARGE SCALE GENOMIC DNA]</scope>
    <source>
        <strain evidence="2 3">NL1</strain>
    </source>
</reference>
<proteinExistence type="predicted"/>
<dbReference type="SUPFAM" id="SSF52540">
    <property type="entry name" value="P-loop containing nucleoside triphosphate hydrolases"/>
    <property type="match status" value="1"/>
</dbReference>
<dbReference type="Gene3D" id="1.25.40.10">
    <property type="entry name" value="Tetratricopeptide repeat domain"/>
    <property type="match status" value="3"/>
</dbReference>
<dbReference type="STRING" id="503106.A0A218ZHY1"/>
<dbReference type="InterPro" id="IPR027417">
    <property type="entry name" value="P-loop_NTPase"/>
</dbReference>
<name>A0A218ZHY1_9HELO</name>
<organism evidence="2 3">
    <name type="scientific">Diplocarpon coronariae</name>
    <dbReference type="NCBI Taxonomy" id="2795749"/>
    <lineage>
        <taxon>Eukaryota</taxon>
        <taxon>Fungi</taxon>
        <taxon>Dikarya</taxon>
        <taxon>Ascomycota</taxon>
        <taxon>Pezizomycotina</taxon>
        <taxon>Leotiomycetes</taxon>
        <taxon>Helotiales</taxon>
        <taxon>Drepanopezizaceae</taxon>
        <taxon>Diplocarpon</taxon>
    </lineage>
</organism>
<keyword evidence="3" id="KW-1185">Reference proteome</keyword>
<dbReference type="Pfam" id="PF13374">
    <property type="entry name" value="TPR_10"/>
    <property type="match status" value="1"/>
</dbReference>
<feature type="region of interest" description="Disordered" evidence="1">
    <location>
        <begin position="1"/>
        <end position="47"/>
    </location>
</feature>
<sequence>MAAENIAEIVPEPSKRNEPEGDSSVESATKPASVSIPSPEDPPSPINLVDEIFKEPAVDCLVGGTVQAQLSDAISRIILTSLDAASKTLASRYESNDREETAKFDETETPPTDDPAPCIPTPPLKMPHPRNPDFVGRTTALSRLFGMWNPGQKSQARIAIVGLGGVGKTELAIEFVHRVREMSPATPLSWFGPEDISPGNGQISAASPGIQLEQWLMTEWHSDTMLVVDSGDRFDVLQEDIANRGRIIDRLKSFKGTILLLTRSSQNAGELTGSYDTCEVGELEVDASVLLFRSHLSPDTSSATEAHIQDVVRSMAYLPRAIIQAADVVSRTGMKVSQFYEMYQREDQFKLRLLGKIDPVSSPEDGFSVIGRGVFDISKFRKKYHKFSRFLYQLYFLGGGTVPWKIFSSDDPLDVVIAMVLLKGNFLVSEDPTQQTYSLHPLVYLAIRNSLGSEESEEGGALEERKWYEDIVLAFSREYPDSAQDSRAWWKKCFAHLVGGYTLHNEALQIAVASVYFRESTFFKRKGMYIEALGMIELARNILPDPTPPHQFTIVQEHILLLYLLARYREMHEILQRTSPEPGPEMLWKRRMQAKLEQADCANQYESAIQIFKQIRLTVETSVRPETSISASMDDLGIASMHKGRYREATAACLEALAERKSSLGSSYPDTLISLEDYDEAEKLLVGCIDRLDGVLSTSHPLVVAYRSELALIFLARGNYEIAEQINRSALSKREHGPWLDASTHPDTLTSKYQLVEVLRLKEGCKTVDVLSEQVLNDRTASLTSGTLAGDDFHPDQLASLHQRAIVLSGLQQHVPALQKIELALSARKSLLGDDHPDVFMSMTWKGEIMRAQLPRYQSERAQTLDTIESLHKEAHEGLSWVCGPDHQNTLQCATNLALLKNERGSSSRSEAEGLYRQIFKSYQRTLGDLHPETLKSRARYAEALRASSVGNHSQAKRLWRESCSGFAKVYGPDAYVTATAYKEYEKFLRTYPDP</sequence>
<dbReference type="OrthoDB" id="5986190at2759"/>
<evidence type="ECO:0000256" key="1">
    <source>
        <dbReference type="SAM" id="MobiDB-lite"/>
    </source>
</evidence>
<evidence type="ECO:0008006" key="4">
    <source>
        <dbReference type="Google" id="ProtNLM"/>
    </source>
</evidence>
<feature type="compositionally biased region" description="Basic and acidic residues" evidence="1">
    <location>
        <begin position="94"/>
        <end position="106"/>
    </location>
</feature>
<dbReference type="InterPro" id="IPR053137">
    <property type="entry name" value="NLR-like"/>
</dbReference>
<dbReference type="EMBL" id="MZNU01000019">
    <property type="protein sequence ID" value="OWP07173.1"/>
    <property type="molecule type" value="Genomic_DNA"/>
</dbReference>
<dbReference type="PANTHER" id="PTHR46082">
    <property type="entry name" value="ATP/GTP-BINDING PROTEIN-RELATED"/>
    <property type="match status" value="1"/>
</dbReference>
<dbReference type="InterPro" id="IPR011990">
    <property type="entry name" value="TPR-like_helical_dom_sf"/>
</dbReference>
<dbReference type="InParanoid" id="A0A218ZHY1"/>
<dbReference type="Proteomes" id="UP000242519">
    <property type="component" value="Unassembled WGS sequence"/>
</dbReference>
<dbReference type="SUPFAM" id="SSF48452">
    <property type="entry name" value="TPR-like"/>
    <property type="match status" value="1"/>
</dbReference>
<dbReference type="PANTHER" id="PTHR46082:SF6">
    <property type="entry name" value="AAA+ ATPASE DOMAIN-CONTAINING PROTEIN-RELATED"/>
    <property type="match status" value="1"/>
</dbReference>
<dbReference type="Gene3D" id="3.40.50.300">
    <property type="entry name" value="P-loop containing nucleotide triphosphate hydrolases"/>
    <property type="match status" value="1"/>
</dbReference>
<accession>A0A218ZHY1</accession>
<comment type="caution">
    <text evidence="2">The sequence shown here is derived from an EMBL/GenBank/DDBJ whole genome shotgun (WGS) entry which is preliminary data.</text>
</comment>
<protein>
    <recommendedName>
        <fullName evidence="4">NB-ARC domain-containing protein</fullName>
    </recommendedName>
</protein>
<feature type="region of interest" description="Disordered" evidence="1">
    <location>
        <begin position="91"/>
        <end position="116"/>
    </location>
</feature>
<evidence type="ECO:0000313" key="3">
    <source>
        <dbReference type="Proteomes" id="UP000242519"/>
    </source>
</evidence>